<dbReference type="EMBL" id="FMUS01000028">
    <property type="protein sequence ID" value="SCZ00709.1"/>
    <property type="molecule type" value="Genomic_DNA"/>
</dbReference>
<evidence type="ECO:0000256" key="2">
    <source>
        <dbReference type="ARBA" id="ARBA00005525"/>
    </source>
</evidence>
<dbReference type="Pfam" id="PF14748">
    <property type="entry name" value="P5CR_dimer"/>
    <property type="match status" value="1"/>
</dbReference>
<evidence type="ECO:0000256" key="5">
    <source>
        <dbReference type="ARBA" id="ARBA00022650"/>
    </source>
</evidence>
<dbReference type="InterPro" id="IPR053790">
    <property type="entry name" value="P5CR-like_CS"/>
</dbReference>
<comment type="function">
    <text evidence="8 9">Catalyzes the reduction of 1-pyrroline-5-carboxylate (PCA) to L-proline.</text>
</comment>
<keyword evidence="4 9" id="KW-0028">Amino-acid biosynthesis</keyword>
<dbReference type="PANTHER" id="PTHR11645:SF0">
    <property type="entry name" value="PYRROLINE-5-CARBOXYLATE REDUCTASE 3"/>
    <property type="match status" value="1"/>
</dbReference>
<sequence length="271" mass="29620">MNRKIGFIGAGNVATTIIEGLIDTYPQACNNVYISNRNKNKGRSLQKKLNINFCENNVDVIKACEVFFICVKPDNYLEVLKEIKSFISKDSLIISIAAGISIDYIQGILGTSFKIVRAMPNIAVSVRTGMTTISANNNVTEKELNLVMDIFNSIGLADVIDEDLIDVATIISSCSPAFVAMFIEALADGGVLQGMSRDKAYKYVAQSMMGTAKMIVDLEKHPGELKDLVSSPAGITIEGVYNLEKNGFRSIIMEAIEACNLKIKSLTDRKK</sequence>
<comment type="similarity">
    <text evidence="2 9 12">Belongs to the pyrroline-5-carboxylate reductase family.</text>
</comment>
<evidence type="ECO:0000256" key="12">
    <source>
        <dbReference type="RuleBase" id="RU003903"/>
    </source>
</evidence>
<reference evidence="15 16" key="1">
    <citation type="submission" date="2016-10" db="EMBL/GenBank/DDBJ databases">
        <authorList>
            <person name="de Groot N.N."/>
        </authorList>
    </citation>
    <scope>NUCLEOTIDE SEQUENCE [LARGE SCALE GENOMIC DNA]</scope>
    <source>
        <strain evidence="15 16">DSM 18978</strain>
    </source>
</reference>
<dbReference type="Proteomes" id="UP000198636">
    <property type="component" value="Unassembled WGS sequence"/>
</dbReference>
<dbReference type="HAMAP" id="MF_01925">
    <property type="entry name" value="P5C_reductase"/>
    <property type="match status" value="1"/>
</dbReference>
<dbReference type="InterPro" id="IPR029036">
    <property type="entry name" value="P5CR_dimer"/>
</dbReference>
<dbReference type="SUPFAM" id="SSF51735">
    <property type="entry name" value="NAD(P)-binding Rossmann-fold domains"/>
    <property type="match status" value="1"/>
</dbReference>
<feature type="domain" description="Pyrroline-5-carboxylate reductase catalytic N-terminal" evidence="13">
    <location>
        <begin position="4"/>
        <end position="99"/>
    </location>
</feature>
<evidence type="ECO:0000259" key="13">
    <source>
        <dbReference type="Pfam" id="PF03807"/>
    </source>
</evidence>
<comment type="catalytic activity">
    <reaction evidence="9 12">
        <text>L-proline + NADP(+) = (S)-1-pyrroline-5-carboxylate + NADPH + 2 H(+)</text>
        <dbReference type="Rhea" id="RHEA:14109"/>
        <dbReference type="ChEBI" id="CHEBI:15378"/>
        <dbReference type="ChEBI" id="CHEBI:17388"/>
        <dbReference type="ChEBI" id="CHEBI:57783"/>
        <dbReference type="ChEBI" id="CHEBI:58349"/>
        <dbReference type="ChEBI" id="CHEBI:60039"/>
        <dbReference type="EC" id="1.5.1.2"/>
    </reaction>
</comment>
<keyword evidence="7 9" id="KW-0560">Oxidoreductase</keyword>
<evidence type="ECO:0000256" key="11">
    <source>
        <dbReference type="PIRSR" id="PIRSR000193-1"/>
    </source>
</evidence>
<feature type="domain" description="Pyrroline-5-carboxylate reductase dimerisation" evidence="14">
    <location>
        <begin position="162"/>
        <end position="265"/>
    </location>
</feature>
<dbReference type="AlphaFoldDB" id="A0A1G5KL75"/>
<gene>
    <name evidence="9" type="primary">proC</name>
    <name evidence="15" type="ORF">SAMN03080606_03524</name>
</gene>
<dbReference type="SUPFAM" id="SSF48179">
    <property type="entry name" value="6-phosphogluconate dehydrogenase C-terminal domain-like"/>
    <property type="match status" value="1"/>
</dbReference>
<dbReference type="GO" id="GO:0004735">
    <property type="term" value="F:pyrroline-5-carboxylate reductase activity"/>
    <property type="evidence" value="ECO:0007669"/>
    <property type="project" value="UniProtKB-UniRule"/>
</dbReference>
<comment type="catalytic activity">
    <reaction evidence="9">
        <text>L-proline + NAD(+) = (S)-1-pyrroline-5-carboxylate + NADH + 2 H(+)</text>
        <dbReference type="Rhea" id="RHEA:14105"/>
        <dbReference type="ChEBI" id="CHEBI:15378"/>
        <dbReference type="ChEBI" id="CHEBI:17388"/>
        <dbReference type="ChEBI" id="CHEBI:57540"/>
        <dbReference type="ChEBI" id="CHEBI:57945"/>
        <dbReference type="ChEBI" id="CHEBI:60039"/>
        <dbReference type="EC" id="1.5.1.2"/>
    </reaction>
</comment>
<dbReference type="InterPro" id="IPR028939">
    <property type="entry name" value="P5C_Rdtase_cat_N"/>
</dbReference>
<evidence type="ECO:0000256" key="7">
    <source>
        <dbReference type="ARBA" id="ARBA00023002"/>
    </source>
</evidence>
<evidence type="ECO:0000256" key="9">
    <source>
        <dbReference type="HAMAP-Rule" id="MF_01925"/>
    </source>
</evidence>
<protein>
    <recommendedName>
        <fullName evidence="9 10">Pyrroline-5-carboxylate reductase</fullName>
        <shortName evidence="9">P5C reductase</shortName>
        <shortName evidence="9">P5CR</shortName>
        <ecNumber evidence="9 10">1.5.1.2</ecNumber>
    </recommendedName>
    <alternativeName>
        <fullName evidence="9">PCA reductase</fullName>
    </alternativeName>
</protein>
<dbReference type="GO" id="GO:0005737">
    <property type="term" value="C:cytoplasm"/>
    <property type="evidence" value="ECO:0007669"/>
    <property type="project" value="UniProtKB-SubCell"/>
</dbReference>
<evidence type="ECO:0000256" key="4">
    <source>
        <dbReference type="ARBA" id="ARBA00022605"/>
    </source>
</evidence>
<evidence type="ECO:0000256" key="10">
    <source>
        <dbReference type="NCBIfam" id="TIGR00112"/>
    </source>
</evidence>
<dbReference type="Gene3D" id="1.10.3730.10">
    <property type="entry name" value="ProC C-terminal domain-like"/>
    <property type="match status" value="1"/>
</dbReference>
<keyword evidence="5 9" id="KW-0641">Proline biosynthesis</keyword>
<evidence type="ECO:0000256" key="1">
    <source>
        <dbReference type="ARBA" id="ARBA00004496"/>
    </source>
</evidence>
<proteinExistence type="inferred from homology"/>
<dbReference type="OrthoDB" id="9805754at2"/>
<dbReference type="InterPro" id="IPR036291">
    <property type="entry name" value="NAD(P)-bd_dom_sf"/>
</dbReference>
<dbReference type="InterPro" id="IPR000304">
    <property type="entry name" value="Pyrroline-COOH_reductase"/>
</dbReference>
<dbReference type="Gene3D" id="3.40.50.720">
    <property type="entry name" value="NAD(P)-binding Rossmann-like Domain"/>
    <property type="match status" value="1"/>
</dbReference>
<evidence type="ECO:0000256" key="3">
    <source>
        <dbReference type="ARBA" id="ARBA00022490"/>
    </source>
</evidence>
<dbReference type="NCBIfam" id="TIGR00112">
    <property type="entry name" value="proC"/>
    <property type="match status" value="1"/>
</dbReference>
<evidence type="ECO:0000313" key="16">
    <source>
        <dbReference type="Proteomes" id="UP000198636"/>
    </source>
</evidence>
<accession>A0A1G5KL75</accession>
<dbReference type="PROSITE" id="PS00521">
    <property type="entry name" value="P5CR"/>
    <property type="match status" value="1"/>
</dbReference>
<keyword evidence="16" id="KW-1185">Reference proteome</keyword>
<keyword evidence="6 9" id="KW-0521">NADP</keyword>
<evidence type="ECO:0000256" key="6">
    <source>
        <dbReference type="ARBA" id="ARBA00022857"/>
    </source>
</evidence>
<dbReference type="EC" id="1.5.1.2" evidence="9 10"/>
<dbReference type="PIRSF" id="PIRSF000193">
    <property type="entry name" value="Pyrrol-5-carb_rd"/>
    <property type="match status" value="1"/>
</dbReference>
<dbReference type="PANTHER" id="PTHR11645">
    <property type="entry name" value="PYRROLINE-5-CARBOXYLATE REDUCTASE"/>
    <property type="match status" value="1"/>
</dbReference>
<evidence type="ECO:0000313" key="15">
    <source>
        <dbReference type="EMBL" id="SCZ00709.1"/>
    </source>
</evidence>
<dbReference type="RefSeq" id="WP_091546160.1">
    <property type="nucleotide sequence ID" value="NZ_FMUS01000028.1"/>
</dbReference>
<dbReference type="UniPathway" id="UPA00098">
    <property type="reaction ID" value="UER00361"/>
</dbReference>
<dbReference type="STRING" id="1120976.SAMN03080606_03524"/>
<organism evidence="15 16">
    <name type="scientific">Alkaliphilus peptidifermentans DSM 18978</name>
    <dbReference type="NCBI Taxonomy" id="1120976"/>
    <lineage>
        <taxon>Bacteria</taxon>
        <taxon>Bacillati</taxon>
        <taxon>Bacillota</taxon>
        <taxon>Clostridia</taxon>
        <taxon>Peptostreptococcales</taxon>
        <taxon>Natronincolaceae</taxon>
        <taxon>Alkaliphilus</taxon>
    </lineage>
</organism>
<comment type="subcellular location">
    <subcellularLocation>
        <location evidence="1 9">Cytoplasm</location>
    </subcellularLocation>
</comment>
<dbReference type="InterPro" id="IPR008927">
    <property type="entry name" value="6-PGluconate_DH-like_C_sf"/>
</dbReference>
<evidence type="ECO:0000259" key="14">
    <source>
        <dbReference type="Pfam" id="PF14748"/>
    </source>
</evidence>
<dbReference type="Pfam" id="PF03807">
    <property type="entry name" value="F420_oxidored"/>
    <property type="match status" value="1"/>
</dbReference>
<keyword evidence="3 9" id="KW-0963">Cytoplasm</keyword>
<comment type="pathway">
    <text evidence="9 12">Amino-acid biosynthesis; L-proline biosynthesis; L-proline from L-glutamate 5-semialdehyde: step 1/1.</text>
</comment>
<dbReference type="FunFam" id="1.10.3730.10:FF:000001">
    <property type="entry name" value="Pyrroline-5-carboxylate reductase"/>
    <property type="match status" value="1"/>
</dbReference>
<feature type="binding site" evidence="11">
    <location>
        <position position="57"/>
    </location>
    <ligand>
        <name>NADPH</name>
        <dbReference type="ChEBI" id="CHEBI:57783"/>
    </ligand>
</feature>
<dbReference type="FunFam" id="3.40.50.720:FF:000190">
    <property type="entry name" value="Pyrroline-5-carboxylate reductase"/>
    <property type="match status" value="1"/>
</dbReference>
<name>A0A1G5KL75_9FIRM</name>
<evidence type="ECO:0000256" key="8">
    <source>
        <dbReference type="ARBA" id="ARBA00058118"/>
    </source>
</evidence>
<dbReference type="GO" id="GO:0055129">
    <property type="term" value="P:L-proline biosynthetic process"/>
    <property type="evidence" value="ECO:0007669"/>
    <property type="project" value="UniProtKB-UniRule"/>
</dbReference>